<dbReference type="InterPro" id="IPR053105">
    <property type="entry name" value="Class_V-like_SAM-MTase"/>
</dbReference>
<accession>A0ABR4PKG7</accession>
<evidence type="ECO:0000259" key="2">
    <source>
        <dbReference type="PROSITE" id="PS50280"/>
    </source>
</evidence>
<dbReference type="EMBL" id="JBFCZG010000004">
    <property type="protein sequence ID" value="KAL3423426.1"/>
    <property type="molecule type" value="Genomic_DNA"/>
</dbReference>
<comment type="caution">
    <text evidence="3">The sequence shown here is derived from an EMBL/GenBank/DDBJ whole genome shotgun (WGS) entry which is preliminary data.</text>
</comment>
<dbReference type="SMART" id="SM00317">
    <property type="entry name" value="SET"/>
    <property type="match status" value="1"/>
</dbReference>
<reference evidence="3 4" key="1">
    <citation type="submission" date="2024-06" db="EMBL/GenBank/DDBJ databases">
        <title>Complete genome of Phlyctema vagabunda strain 19-DSS-EL-015.</title>
        <authorList>
            <person name="Fiorenzani C."/>
        </authorList>
    </citation>
    <scope>NUCLEOTIDE SEQUENCE [LARGE SCALE GENOMIC DNA]</scope>
    <source>
        <strain evidence="3 4">19-DSS-EL-015</strain>
    </source>
</reference>
<organism evidence="3 4">
    <name type="scientific">Phlyctema vagabunda</name>
    <dbReference type="NCBI Taxonomy" id="108571"/>
    <lineage>
        <taxon>Eukaryota</taxon>
        <taxon>Fungi</taxon>
        <taxon>Dikarya</taxon>
        <taxon>Ascomycota</taxon>
        <taxon>Pezizomycotina</taxon>
        <taxon>Leotiomycetes</taxon>
        <taxon>Helotiales</taxon>
        <taxon>Dermateaceae</taxon>
        <taxon>Phlyctema</taxon>
    </lineage>
</organism>
<dbReference type="SUPFAM" id="SSF82199">
    <property type="entry name" value="SET domain"/>
    <property type="match status" value="1"/>
</dbReference>
<name>A0ABR4PKG7_9HELO</name>
<dbReference type="PANTHER" id="PTHR47250:SF3">
    <property type="entry name" value="HISTONE-LYSINE N-METHYLTRANSFERASE SET-6"/>
    <property type="match status" value="1"/>
</dbReference>
<dbReference type="PROSITE" id="PS50280">
    <property type="entry name" value="SET"/>
    <property type="match status" value="1"/>
</dbReference>
<gene>
    <name evidence="3" type="ORF">PVAG01_05173</name>
</gene>
<sequence length="612" mass="68974">MAEFQNLGVVQHINALLQRDVTSELYSALICLSRRSSNHLAIEVSIRNNTTPRPSSETDIESGRIILGEINLGCNTESWAMELNRPSNTYSTRVNHHNIDKPQHSICDGSVLSPVTSRHEVAQQLEQPLKMPTVQDLQVGTCSKDCTSDPEPNQTRTTTQGDPAFSSTRQIHHLDREFPQRKKRKGTDTPEIEPSSVDKFIVGIWKQIFSSIKLGIGQMDYSEALTHPTGSFSRDAFRTVNQLCAKVSISGRSSRALEIIIQAFWVDCFDSRVSSMSVENLMLSKTEVKMATLREACAVLGWSEKELRNRLAIWRGYRQIRDAGGWVSLAFAGPGIYRFCKYRIGFEGDLLPRLKKMQPSLEVAADTLHPQWRGLLKVVGHDGTRTYSGHPHDWVVNDGCVPVQLASTYTQWDENFEFQHLRESIIDKEVWPKDPRGSVEYSTVYCTDCGFRQSDHISINECACFPEVFGSVRPPVPVQVMRAGEGRKNNGLVARCAFERGTAIGEFVGLITKGLSGVDVMEGGYGERQYQIFQKRVGNYTRFINHSCAPNSQVQRFSWLGLERIIVVSKGIKEGEEITVDYSHKYWEDLDKICLCGEACCRYSKERLARST</sequence>
<dbReference type="Pfam" id="PF00856">
    <property type="entry name" value="SET"/>
    <property type="match status" value="1"/>
</dbReference>
<dbReference type="InterPro" id="IPR046341">
    <property type="entry name" value="SET_dom_sf"/>
</dbReference>
<dbReference type="InterPro" id="IPR001214">
    <property type="entry name" value="SET_dom"/>
</dbReference>
<dbReference type="PANTHER" id="PTHR47250">
    <property type="entry name" value="HISTONE-LYSINE N-METHYLTRANSFERASE SET-6"/>
    <property type="match status" value="1"/>
</dbReference>
<feature type="region of interest" description="Disordered" evidence="1">
    <location>
        <begin position="141"/>
        <end position="192"/>
    </location>
</feature>
<keyword evidence="4" id="KW-1185">Reference proteome</keyword>
<dbReference type="Proteomes" id="UP001629113">
    <property type="component" value="Unassembled WGS sequence"/>
</dbReference>
<feature type="compositionally biased region" description="Polar residues" evidence="1">
    <location>
        <begin position="141"/>
        <end position="169"/>
    </location>
</feature>
<dbReference type="Gene3D" id="2.170.270.10">
    <property type="entry name" value="SET domain"/>
    <property type="match status" value="1"/>
</dbReference>
<feature type="domain" description="SET" evidence="2">
    <location>
        <begin position="476"/>
        <end position="583"/>
    </location>
</feature>
<protein>
    <submittedName>
        <fullName evidence="3">SET domain-containing protein</fullName>
    </submittedName>
</protein>
<evidence type="ECO:0000256" key="1">
    <source>
        <dbReference type="SAM" id="MobiDB-lite"/>
    </source>
</evidence>
<evidence type="ECO:0000313" key="3">
    <source>
        <dbReference type="EMBL" id="KAL3423426.1"/>
    </source>
</evidence>
<evidence type="ECO:0000313" key="4">
    <source>
        <dbReference type="Proteomes" id="UP001629113"/>
    </source>
</evidence>
<proteinExistence type="predicted"/>